<keyword evidence="2" id="KW-1185">Reference proteome</keyword>
<accession>A0A217EFN2</accession>
<name>A0A217EFN2_9GAMM</name>
<reference evidence="2" key="1">
    <citation type="submission" date="2017-06" db="EMBL/GenBank/DDBJ databases">
        <authorList>
            <person name="Varghese N."/>
            <person name="Submissions S."/>
        </authorList>
    </citation>
    <scope>NUCLEOTIDE SEQUENCE [LARGE SCALE GENOMIC DNA]</scope>
    <source>
        <strain evidence="2">ANC 5114</strain>
    </source>
</reference>
<dbReference type="RefSeq" id="WP_088823276.1">
    <property type="nucleotide sequence ID" value="NZ_FZLN01000001.1"/>
</dbReference>
<sequence length="1408" mass="164557">MTYINLDRKFSQIIPDDSLKLNAEESIQWSALLQEYRCVVLAEAGAGKTLEFKKQAEKLEQARKFSFFIRIEDIDNELTTSFEVGDESLFLDWISSTDDAWFFLDSVDEARLRGPKEFQSKIKKFVQKVKSAAQRCHVYISSRPYSWRYTEDATLLDSELFFPLDGNTDKSSLKVYQLNPLKYEDIQQFCQQRSVHNIAELINEIKRFDLLSLAERPFDLDNIILKWRSDNKLDSRLNIIKYNIEQRLRERHTLDRKSNTINFEKLYEGAQRLAAAVILMRNMNIATPSSMHDNDKVINASTLLPDWNNEEVTSLLQSGIFNDILYDAVSFRHRDIREFLASQWFFKLLNGDDRLSVEKLFFREQFDKKIIVPTLRPLLPWLAVLDDKICKKVIQYQPEIIFESGDPSQLSLEVRKQVLSKYIDRIVNNKDGCTISYNSAVTKIANADLETLVVSLINQYIDNDNAIFFLAQMAWQGRYTQATTTLKLIALDSSRDVYLRRISIRAIIGSSNDQNKYELWTDLNKKKPLDRKLIAELVSEIEPDESIIRLLIDSLQIANDKKQYQYDDLNQSLTYFIQKCEERLIFELLIGIEKLLRTQPCYRAREYELSKQYAWTLDIAFKIIEKLVKERSDFALEKITINILIDSIALKYHEDFSVSIKSNYLESNIPMWEQLNDKLYWCAIDRSRKYIVSTNNGGRLLNDFNVCDEEHFWEFNDKSLDRLLNYLDEKTCDDQIVIINRAFAIYNQKNKCVDILEKIQEKSTNYPDLKKHVNSLLNPVLDDTYIEDQQKWKDIQLLREKERAETIQSRLDWINRLKNNPEQIFNTPATLNAQLSNNHVWLMNSIEKKTQSHSAYANWGSLIPEFGENVANAYKDSAKKFWRIYKPKLYSEDSNLKKNSTPDNLIFGLAGLEIEFSEDLNFFKKLNDNEINNAIRYITWDSPGFPSWFEKLYQLFPNKVIEAINKELVWEFESAAHDIKNSYNHVIQDIFYHTPWLHNDIAPKILDWLKKNSPVFLHKDQRTYAVQILINSTLGKENFILLAKQMVAKSNSNEQKAWWYALYVDSDPQNGILSLTNWLKSLPEIDAVNSAQIFVCHLLGKIHAINGRAGDNEFKKIKYLKMLHALMNKYIKIEEDLHRANTGAYSPTLRDNAQDARDLLFKYLKEIPCAESYHAIQELSKETICETRRIWLERIAYDIALSCGDIDAWHIEQIRDFEISGSIKPKTHKELFNLAVLKTIDLKDWLENGDDSAWLTWKRVKKETEMRNLIARELKQKGIGKFSITQEYELANSQRTDIRLDHFMITSPVPIELKILDKDWTGPKLCERLRNQLVGDYLRETTAGCGIFLLVAQNADKKWKIQSKNVGLDGLEEALQNYWYSIAHEWTGIDCIKVIVIDLNKRGKVSDS</sequence>
<dbReference type="EMBL" id="FZLN01000001">
    <property type="protein sequence ID" value="SNQ29295.1"/>
    <property type="molecule type" value="Genomic_DNA"/>
</dbReference>
<gene>
    <name evidence="1" type="ORF">SAMN05444584_1242</name>
</gene>
<protein>
    <submittedName>
        <fullName evidence="1">Uncharacterized protein</fullName>
    </submittedName>
</protein>
<dbReference type="Proteomes" id="UP000243463">
    <property type="component" value="Unassembled WGS sequence"/>
</dbReference>
<organism evidence="1 2">
    <name type="scientific">Acinetobacter apis</name>
    <dbReference type="NCBI Taxonomy" id="1229165"/>
    <lineage>
        <taxon>Bacteria</taxon>
        <taxon>Pseudomonadati</taxon>
        <taxon>Pseudomonadota</taxon>
        <taxon>Gammaproteobacteria</taxon>
        <taxon>Moraxellales</taxon>
        <taxon>Moraxellaceae</taxon>
        <taxon>Acinetobacter</taxon>
    </lineage>
</organism>
<dbReference type="OrthoDB" id="336284at2"/>
<proteinExistence type="predicted"/>
<evidence type="ECO:0000313" key="1">
    <source>
        <dbReference type="EMBL" id="SNQ29295.1"/>
    </source>
</evidence>
<evidence type="ECO:0000313" key="2">
    <source>
        <dbReference type="Proteomes" id="UP000243463"/>
    </source>
</evidence>